<protein>
    <submittedName>
        <fullName evidence="7">Response regulator</fullName>
    </submittedName>
</protein>
<dbReference type="PROSITE" id="PS50110">
    <property type="entry name" value="RESPONSE_REGULATORY"/>
    <property type="match status" value="1"/>
</dbReference>
<dbReference type="InterPro" id="IPR041522">
    <property type="entry name" value="CdaR_GGDEF"/>
</dbReference>
<keyword evidence="2" id="KW-0238">DNA-binding</keyword>
<dbReference type="OrthoDB" id="9794370at2"/>
<name>A0A3S0BRB6_9BACL</name>
<gene>
    <name evidence="7" type="ORF">EJQ19_26945</name>
</gene>
<dbReference type="Pfam" id="PF12833">
    <property type="entry name" value="HTH_18"/>
    <property type="match status" value="1"/>
</dbReference>
<proteinExistence type="predicted"/>
<evidence type="ECO:0000313" key="8">
    <source>
        <dbReference type="Proteomes" id="UP000276128"/>
    </source>
</evidence>
<dbReference type="Pfam" id="PF17853">
    <property type="entry name" value="GGDEF_2"/>
    <property type="match status" value="1"/>
</dbReference>
<comment type="caution">
    <text evidence="7">The sequence shown here is derived from an EMBL/GenBank/DDBJ whole genome shotgun (WGS) entry which is preliminary data.</text>
</comment>
<evidence type="ECO:0000259" key="6">
    <source>
        <dbReference type="PROSITE" id="PS50110"/>
    </source>
</evidence>
<dbReference type="InterPro" id="IPR009057">
    <property type="entry name" value="Homeodomain-like_sf"/>
</dbReference>
<reference evidence="7 8" key="1">
    <citation type="submission" date="2018-12" db="EMBL/GenBank/DDBJ databases">
        <title>Bacillus ochoae sp. nov., Paenibacillus whitsoniae sp. nov., Paenibacillus spiritus sp. nov. Isolated from the Mars Exploration Rover during spacecraft assembly.</title>
        <authorList>
            <person name="Seuylemezian A."/>
            <person name="Vaishampayan P."/>
        </authorList>
    </citation>
    <scope>NUCLEOTIDE SEQUENCE [LARGE SCALE GENOMIC DNA]</scope>
    <source>
        <strain evidence="7 8">MER 54</strain>
    </source>
</reference>
<dbReference type="SMART" id="SM00342">
    <property type="entry name" value="HTH_ARAC"/>
    <property type="match status" value="1"/>
</dbReference>
<keyword evidence="4" id="KW-0597">Phosphoprotein</keyword>
<keyword evidence="3" id="KW-0804">Transcription</keyword>
<dbReference type="SUPFAM" id="SSF46689">
    <property type="entry name" value="Homeodomain-like"/>
    <property type="match status" value="2"/>
</dbReference>
<dbReference type="RefSeq" id="WP_126144323.1">
    <property type="nucleotide sequence ID" value="NZ_RXHU01000094.1"/>
</dbReference>
<feature type="domain" description="HTH araC/xylS-type" evidence="5">
    <location>
        <begin position="442"/>
        <end position="540"/>
    </location>
</feature>
<evidence type="ECO:0000256" key="1">
    <source>
        <dbReference type="ARBA" id="ARBA00023015"/>
    </source>
</evidence>
<dbReference type="Gene3D" id="1.10.10.60">
    <property type="entry name" value="Homeodomain-like"/>
    <property type="match status" value="2"/>
</dbReference>
<dbReference type="Pfam" id="PF00072">
    <property type="entry name" value="Response_reg"/>
    <property type="match status" value="1"/>
</dbReference>
<dbReference type="SMART" id="SM00448">
    <property type="entry name" value="REC"/>
    <property type="match status" value="1"/>
</dbReference>
<feature type="domain" description="Response regulatory" evidence="6">
    <location>
        <begin position="2"/>
        <end position="119"/>
    </location>
</feature>
<accession>A0A3S0BRB6</accession>
<evidence type="ECO:0000313" key="7">
    <source>
        <dbReference type="EMBL" id="RTE04261.1"/>
    </source>
</evidence>
<dbReference type="Gene3D" id="3.40.50.2300">
    <property type="match status" value="1"/>
</dbReference>
<dbReference type="GO" id="GO:0000160">
    <property type="term" value="P:phosphorelay signal transduction system"/>
    <property type="evidence" value="ECO:0007669"/>
    <property type="project" value="InterPro"/>
</dbReference>
<dbReference type="PROSITE" id="PS01124">
    <property type="entry name" value="HTH_ARAC_FAMILY_2"/>
    <property type="match status" value="1"/>
</dbReference>
<dbReference type="EMBL" id="RXHU01000094">
    <property type="protein sequence ID" value="RTE04261.1"/>
    <property type="molecule type" value="Genomic_DNA"/>
</dbReference>
<sequence length="542" mass="61915">MNIVLVDDEAQIRRWLEILLNQTGLGVQLIANCSNGKEALEVCRTREIDVVITDIKMPVMDGIALIRSLKAERPSIVSFILSSYSEFHYASEAIKAGAYDYLLKAEITPDDLRQALLKAQEAIDKERMRQREVFSLKSELNGNQYALRSLFFRDLLRGAAVQAAEFEEKMRMFRIPLRGKHLMMMVLRSDEHGEVKERAKISEPELLESAVINIIDETLRVETDSGCCFVAEENTYVALYNYGDWGEKSLRETTLRHAHRISGYLLELLGLSVSVGISLPAMKLTSLAEQFEEARLALSHKQFYARRSIAWYVDEDKGAGGGPERRQHQLDHLSELLDRDEFDRIVPYLRLVMEEVGQTMAWREKELKAFCIEAVFLLQRTVRRLKAAAGLDDVRQQEAERPHEVIASLPTFEHVNEWLLARAVQAMEEAHAFQHPYSEAIRKVCDYVKANYAAGVSLQEAADYVHLNRNYLSELFKKETGISFNDFLTQVRIEKVKELIVEGKTPIGQLCEKVGYPDGSYLSKVFKKVTGMTPLEFKRKKG</sequence>
<dbReference type="PANTHER" id="PTHR43280:SF28">
    <property type="entry name" value="HTH-TYPE TRANSCRIPTIONAL ACTIVATOR RHAS"/>
    <property type="match status" value="1"/>
</dbReference>
<dbReference type="InterPro" id="IPR018062">
    <property type="entry name" value="HTH_AraC-typ_CS"/>
</dbReference>
<dbReference type="Proteomes" id="UP000276128">
    <property type="component" value="Unassembled WGS sequence"/>
</dbReference>
<dbReference type="GO" id="GO:0043565">
    <property type="term" value="F:sequence-specific DNA binding"/>
    <property type="evidence" value="ECO:0007669"/>
    <property type="project" value="InterPro"/>
</dbReference>
<evidence type="ECO:0000256" key="3">
    <source>
        <dbReference type="ARBA" id="ARBA00023163"/>
    </source>
</evidence>
<dbReference type="PANTHER" id="PTHR43280">
    <property type="entry name" value="ARAC-FAMILY TRANSCRIPTIONAL REGULATOR"/>
    <property type="match status" value="1"/>
</dbReference>
<dbReference type="InterPro" id="IPR001789">
    <property type="entry name" value="Sig_transdc_resp-reg_receiver"/>
</dbReference>
<dbReference type="InterPro" id="IPR018060">
    <property type="entry name" value="HTH_AraC"/>
</dbReference>
<evidence type="ECO:0000256" key="2">
    <source>
        <dbReference type="ARBA" id="ARBA00023125"/>
    </source>
</evidence>
<dbReference type="InterPro" id="IPR011006">
    <property type="entry name" value="CheY-like_superfamily"/>
</dbReference>
<keyword evidence="1" id="KW-0805">Transcription regulation</keyword>
<keyword evidence="8" id="KW-1185">Reference proteome</keyword>
<evidence type="ECO:0000259" key="5">
    <source>
        <dbReference type="PROSITE" id="PS01124"/>
    </source>
</evidence>
<dbReference type="CDD" id="cd17536">
    <property type="entry name" value="REC_YesN-like"/>
    <property type="match status" value="1"/>
</dbReference>
<dbReference type="SUPFAM" id="SSF52172">
    <property type="entry name" value="CheY-like"/>
    <property type="match status" value="1"/>
</dbReference>
<dbReference type="GO" id="GO:0003700">
    <property type="term" value="F:DNA-binding transcription factor activity"/>
    <property type="evidence" value="ECO:0007669"/>
    <property type="project" value="InterPro"/>
</dbReference>
<evidence type="ECO:0000256" key="4">
    <source>
        <dbReference type="PROSITE-ProRule" id="PRU00169"/>
    </source>
</evidence>
<dbReference type="PROSITE" id="PS00041">
    <property type="entry name" value="HTH_ARAC_FAMILY_1"/>
    <property type="match status" value="1"/>
</dbReference>
<organism evidence="7 8">
    <name type="scientific">Paenibacillus whitsoniae</name>
    <dbReference type="NCBI Taxonomy" id="2496558"/>
    <lineage>
        <taxon>Bacteria</taxon>
        <taxon>Bacillati</taxon>
        <taxon>Bacillota</taxon>
        <taxon>Bacilli</taxon>
        <taxon>Bacillales</taxon>
        <taxon>Paenibacillaceae</taxon>
        <taxon>Paenibacillus</taxon>
    </lineage>
</organism>
<dbReference type="AlphaFoldDB" id="A0A3S0BRB6"/>
<feature type="modified residue" description="4-aspartylphosphate" evidence="4">
    <location>
        <position position="54"/>
    </location>
</feature>